<dbReference type="RefSeq" id="WP_016503808.1">
    <property type="nucleotide sequence ID" value="NZ_AMSD01000001.1"/>
</dbReference>
<evidence type="ECO:0000313" key="6">
    <source>
        <dbReference type="Proteomes" id="UP000053688"/>
    </source>
</evidence>
<dbReference type="InterPro" id="IPR017900">
    <property type="entry name" value="4Fe4S_Fe_S_CS"/>
</dbReference>
<dbReference type="EMBL" id="AMSD01000001">
    <property type="protein sequence ID" value="EPE38010.1"/>
    <property type="molecule type" value="Genomic_DNA"/>
</dbReference>
<dbReference type="GO" id="GO:0046872">
    <property type="term" value="F:metal ion binding"/>
    <property type="evidence" value="ECO:0007669"/>
    <property type="project" value="UniProtKB-KW"/>
</dbReference>
<organism evidence="5 6">
    <name type="scientific">Candidatus Photodesmus katoptron Akat1</name>
    <dbReference type="NCBI Taxonomy" id="1236703"/>
    <lineage>
        <taxon>Bacteria</taxon>
        <taxon>Pseudomonadati</taxon>
        <taxon>Pseudomonadota</taxon>
        <taxon>Gammaproteobacteria</taxon>
        <taxon>Vibrionales</taxon>
        <taxon>Vibrionaceae</taxon>
        <taxon>Candidatus Photodesmus</taxon>
    </lineage>
</organism>
<gene>
    <name evidence="5" type="ORF">O1U_0473</name>
</gene>
<dbReference type="Gene3D" id="3.30.70.20">
    <property type="match status" value="1"/>
</dbReference>
<evidence type="ECO:0000313" key="5">
    <source>
        <dbReference type="EMBL" id="EPE38010.1"/>
    </source>
</evidence>
<proteinExistence type="predicted"/>
<dbReference type="STRING" id="28176.CF66_1023"/>
<evidence type="ECO:0000256" key="1">
    <source>
        <dbReference type="ARBA" id="ARBA00022723"/>
    </source>
</evidence>
<dbReference type="GO" id="GO:0051536">
    <property type="term" value="F:iron-sulfur cluster binding"/>
    <property type="evidence" value="ECO:0007669"/>
    <property type="project" value="UniProtKB-KW"/>
</dbReference>
<dbReference type="Proteomes" id="UP000053688">
    <property type="component" value="Unassembled WGS sequence"/>
</dbReference>
<keyword evidence="2" id="KW-0408">Iron</keyword>
<keyword evidence="1" id="KW-0479">Metal-binding</keyword>
<evidence type="ECO:0000256" key="2">
    <source>
        <dbReference type="ARBA" id="ARBA00023004"/>
    </source>
</evidence>
<sequence length="81" mass="9193">MALLITKKCVNCDMCYLECPNQAISMDDKISQIDPTLCTECKGFYSTPNCQSVCPIPNCIIIDPKYIETKRELFKKMKCSS</sequence>
<accession>S3DJW4</accession>
<keyword evidence="6" id="KW-1185">Reference proteome</keyword>
<dbReference type="AlphaFoldDB" id="S3DJW4"/>
<dbReference type="InterPro" id="IPR017896">
    <property type="entry name" value="4Fe4S_Fe-S-bd"/>
</dbReference>
<dbReference type="PROSITE" id="PS51379">
    <property type="entry name" value="4FE4S_FER_2"/>
    <property type="match status" value="1"/>
</dbReference>
<dbReference type="NCBIfam" id="NF033683">
    <property type="entry name" value="di_4Fe-4S_YfhL"/>
    <property type="match status" value="1"/>
</dbReference>
<name>S3DJW4_9GAMM</name>
<dbReference type="Pfam" id="PF12838">
    <property type="entry name" value="Fer4_7"/>
    <property type="match status" value="1"/>
</dbReference>
<reference evidence="5 6" key="1">
    <citation type="journal article" date="2014" name="Environ. Microbiol.">
        <title>Genomic signatures of obligate host dependence in the luminous bacterial symbiont of a vertebrate.</title>
        <authorList>
            <person name="Hendry T.A."/>
            <person name="de Wet J.R."/>
            <person name="Dunlap P.V."/>
        </authorList>
    </citation>
    <scope>NUCLEOTIDE SEQUENCE [LARGE SCALE GENOMIC DNA]</scope>
    <source>
        <strain evidence="5 6">Akat1</strain>
    </source>
</reference>
<dbReference type="SUPFAM" id="SSF54862">
    <property type="entry name" value="4Fe-4S ferredoxins"/>
    <property type="match status" value="1"/>
</dbReference>
<evidence type="ECO:0000259" key="4">
    <source>
        <dbReference type="PROSITE" id="PS51379"/>
    </source>
</evidence>
<dbReference type="InterPro" id="IPR047927">
    <property type="entry name" value="YfhL-like"/>
</dbReference>
<protein>
    <submittedName>
        <fullName evidence="5">Ferredoxin</fullName>
    </submittedName>
</protein>
<dbReference type="eggNOG" id="COG1145">
    <property type="taxonomic scope" value="Bacteria"/>
</dbReference>
<comment type="caution">
    <text evidence="5">The sequence shown here is derived from an EMBL/GenBank/DDBJ whole genome shotgun (WGS) entry which is preliminary data.</text>
</comment>
<dbReference type="PROSITE" id="PS00198">
    <property type="entry name" value="4FE4S_FER_1"/>
    <property type="match status" value="1"/>
</dbReference>
<evidence type="ECO:0000256" key="3">
    <source>
        <dbReference type="ARBA" id="ARBA00023014"/>
    </source>
</evidence>
<keyword evidence="3" id="KW-0411">Iron-sulfur</keyword>
<feature type="domain" description="4Fe-4S ferredoxin-type" evidence="4">
    <location>
        <begin position="1"/>
        <end position="29"/>
    </location>
</feature>